<dbReference type="Pfam" id="PF00628">
    <property type="entry name" value="PHD"/>
    <property type="match status" value="1"/>
</dbReference>
<evidence type="ECO:0000256" key="2">
    <source>
        <dbReference type="ARBA" id="ARBA00022771"/>
    </source>
</evidence>
<dbReference type="GO" id="GO:0003677">
    <property type="term" value="F:DNA binding"/>
    <property type="evidence" value="ECO:0007669"/>
    <property type="project" value="TreeGrafter"/>
</dbReference>
<dbReference type="PROSITE" id="PS01359">
    <property type="entry name" value="ZF_PHD_1"/>
    <property type="match status" value="1"/>
</dbReference>
<keyword evidence="2 4" id="KW-0863">Zinc-finger</keyword>
<dbReference type="GO" id="GO:0008623">
    <property type="term" value="C:CHRAC"/>
    <property type="evidence" value="ECO:0007669"/>
    <property type="project" value="TreeGrafter"/>
</dbReference>
<evidence type="ECO:0000259" key="6">
    <source>
        <dbReference type="PROSITE" id="PS51050"/>
    </source>
</evidence>
<dbReference type="PANTHER" id="PTHR46510">
    <property type="entry name" value="BROMODOMAIN ADJACENT TO ZINC FINGER DOMAIN PROTEIN 1A"/>
    <property type="match status" value="1"/>
</dbReference>
<evidence type="ECO:0000313" key="8">
    <source>
        <dbReference type="Proteomes" id="UP000015453"/>
    </source>
</evidence>
<dbReference type="InterPro" id="IPR019787">
    <property type="entry name" value="Znf_PHD-finger"/>
</dbReference>
<accession>S8CXC1</accession>
<dbReference type="InterPro" id="IPR019786">
    <property type="entry name" value="Zinc_finger_PHD-type_CS"/>
</dbReference>
<gene>
    <name evidence="7" type="ORF">M569_02681</name>
</gene>
<dbReference type="GO" id="GO:0000228">
    <property type="term" value="C:nuclear chromosome"/>
    <property type="evidence" value="ECO:0007669"/>
    <property type="project" value="TreeGrafter"/>
</dbReference>
<feature type="non-terminal residue" evidence="7">
    <location>
        <position position="1"/>
    </location>
</feature>
<dbReference type="InterPro" id="IPR013083">
    <property type="entry name" value="Znf_RING/FYVE/PHD"/>
</dbReference>
<dbReference type="OrthoDB" id="787137at2759"/>
<dbReference type="PROSITE" id="PS51050">
    <property type="entry name" value="ZF_CW"/>
    <property type="match status" value="1"/>
</dbReference>
<dbReference type="GO" id="GO:0006338">
    <property type="term" value="P:chromatin remodeling"/>
    <property type="evidence" value="ECO:0007669"/>
    <property type="project" value="InterPro"/>
</dbReference>
<dbReference type="AlphaFoldDB" id="S8CXC1"/>
<evidence type="ECO:0000256" key="3">
    <source>
        <dbReference type="ARBA" id="ARBA00022833"/>
    </source>
</evidence>
<dbReference type="SUPFAM" id="SSF57903">
    <property type="entry name" value="FYVE/PHD zinc finger"/>
    <property type="match status" value="1"/>
</dbReference>
<dbReference type="GO" id="GO:0008270">
    <property type="term" value="F:zinc ion binding"/>
    <property type="evidence" value="ECO:0007669"/>
    <property type="project" value="UniProtKB-KW"/>
</dbReference>
<protein>
    <recommendedName>
        <fullName evidence="9">PHD-type domain-containing protein</fullName>
    </recommendedName>
</protein>
<dbReference type="InterPro" id="IPR001965">
    <property type="entry name" value="Znf_PHD"/>
</dbReference>
<feature type="non-terminal residue" evidence="7">
    <location>
        <position position="277"/>
    </location>
</feature>
<evidence type="ECO:0000313" key="7">
    <source>
        <dbReference type="EMBL" id="EPS72079.1"/>
    </source>
</evidence>
<keyword evidence="8" id="KW-1185">Reference proteome</keyword>
<dbReference type="GO" id="GO:0031445">
    <property type="term" value="P:regulation of heterochromatin formation"/>
    <property type="evidence" value="ECO:0007669"/>
    <property type="project" value="TreeGrafter"/>
</dbReference>
<dbReference type="Gene3D" id="3.30.40.10">
    <property type="entry name" value="Zinc/RING finger domain, C3HC4 (zinc finger)"/>
    <property type="match status" value="1"/>
</dbReference>
<feature type="domain" description="PHD-type" evidence="5">
    <location>
        <begin position="74"/>
        <end position="124"/>
    </location>
</feature>
<dbReference type="GO" id="GO:0045740">
    <property type="term" value="P:positive regulation of DNA replication"/>
    <property type="evidence" value="ECO:0007669"/>
    <property type="project" value="TreeGrafter"/>
</dbReference>
<dbReference type="InterPro" id="IPR011011">
    <property type="entry name" value="Znf_FYVE_PHD"/>
</dbReference>
<keyword evidence="3" id="KW-0862">Zinc</keyword>
<keyword evidence="1" id="KW-0479">Metal-binding</keyword>
<proteinExistence type="predicted"/>
<dbReference type="EMBL" id="AUSU01000981">
    <property type="protein sequence ID" value="EPS72079.1"/>
    <property type="molecule type" value="Genomic_DNA"/>
</dbReference>
<dbReference type="PROSITE" id="PS50016">
    <property type="entry name" value="ZF_PHD_2"/>
    <property type="match status" value="1"/>
</dbReference>
<evidence type="ECO:0000256" key="4">
    <source>
        <dbReference type="PROSITE-ProRule" id="PRU00146"/>
    </source>
</evidence>
<dbReference type="InterPro" id="IPR011124">
    <property type="entry name" value="Znf_CW"/>
</dbReference>
<name>S8CXC1_9LAMI</name>
<dbReference type="GO" id="GO:0006355">
    <property type="term" value="P:regulation of DNA-templated transcription"/>
    <property type="evidence" value="ECO:0007669"/>
    <property type="project" value="TreeGrafter"/>
</dbReference>
<organism evidence="7 8">
    <name type="scientific">Genlisea aurea</name>
    <dbReference type="NCBI Taxonomy" id="192259"/>
    <lineage>
        <taxon>Eukaryota</taxon>
        <taxon>Viridiplantae</taxon>
        <taxon>Streptophyta</taxon>
        <taxon>Embryophyta</taxon>
        <taxon>Tracheophyta</taxon>
        <taxon>Spermatophyta</taxon>
        <taxon>Magnoliopsida</taxon>
        <taxon>eudicotyledons</taxon>
        <taxon>Gunneridae</taxon>
        <taxon>Pentapetalae</taxon>
        <taxon>asterids</taxon>
        <taxon>lamiids</taxon>
        <taxon>Lamiales</taxon>
        <taxon>Lentibulariaceae</taxon>
        <taxon>Genlisea</taxon>
    </lineage>
</organism>
<dbReference type="Gene3D" id="3.30.40.100">
    <property type="match status" value="1"/>
</dbReference>
<dbReference type="SMART" id="SM00249">
    <property type="entry name" value="PHD"/>
    <property type="match status" value="1"/>
</dbReference>
<evidence type="ECO:0000259" key="5">
    <source>
        <dbReference type="PROSITE" id="PS50016"/>
    </source>
</evidence>
<dbReference type="InterPro" id="IPR047171">
    <property type="entry name" value="BAZ1A"/>
</dbReference>
<evidence type="ECO:0000256" key="1">
    <source>
        <dbReference type="ARBA" id="ARBA00022723"/>
    </source>
</evidence>
<evidence type="ECO:0008006" key="9">
    <source>
        <dbReference type="Google" id="ProtNLM"/>
    </source>
</evidence>
<dbReference type="Proteomes" id="UP000015453">
    <property type="component" value="Unassembled WGS sequence"/>
</dbReference>
<comment type="caution">
    <text evidence="7">The sequence shown here is derived from an EMBL/GenBank/DDBJ whole genome shotgun (WGS) entry which is preliminary data.</text>
</comment>
<feature type="domain" description="CW-type" evidence="6">
    <location>
        <begin position="217"/>
        <end position="277"/>
    </location>
</feature>
<dbReference type="PANTHER" id="PTHR46510:SF1">
    <property type="entry name" value="BROMODOMAIN ADJACENT TO ZINC FINGER DOMAIN PROTEIN 1A"/>
    <property type="match status" value="1"/>
</dbReference>
<reference evidence="7 8" key="1">
    <citation type="journal article" date="2013" name="BMC Genomics">
        <title>The miniature genome of a carnivorous plant Genlisea aurea contains a low number of genes and short non-coding sequences.</title>
        <authorList>
            <person name="Leushkin E.V."/>
            <person name="Sutormin R.A."/>
            <person name="Nabieva E.R."/>
            <person name="Penin A.A."/>
            <person name="Kondrashov A.S."/>
            <person name="Logacheva M.D."/>
        </authorList>
    </citation>
    <scope>NUCLEOTIDE SEQUENCE [LARGE SCALE GENOMIC DNA]</scope>
</reference>
<sequence length="277" mass="30969">SSRSDSKHSAASLKVIVDDGGECSSSGAGKSLEMSEKDICIAILKNQGMLDEACRVNERASSGTTETSSDYYCWKSCKICDRRDSTKNMLICDTCDDAFHRSCCTPRIKILPVGEWLCNSCLKLKRMELKHKCTSNGENGVIDPTASDTELSSLRYMLWDTEPYMSNVRIGDKYQADVPVWHGPDNEVYDPPGVPLDIDPSDFINSQETDSFQPVKLNSIGNWIQCHESIDCPGEGSDRVICGKWRRAPLFEVQTDNWECFRCILWDPSHADCAVPQ</sequence>